<sequence length="294" mass="30290">MSNSTVATCLTANDWSYNTLGQSPCTVASALAGVCVGGQFTLAPLAPDYVYLGPSAANANSCRCSSVYYSLLSACANCQGRNFLRWSAYDPNCTTVYISVFPQPIPPATLVPHYAYLNVQTSDTFNVSLAEAAGGAESSPVATLASTTPTGTGTTTKSSAISPTKTGSAAKSGPNVGAIAGGVIGGVILLALIAGYIFWLIRRNNRNKAPPASQMYYGPDTASSPPPMSFGGTSTYSGMPTPKVYDPSDPSTYPSQTAPPTTYTPPLHTNIAPNYTGNTVVASPGPHYTGVPEL</sequence>
<organism evidence="3 4">
    <name type="scientific">Laccaria amethystina LaAM-08-1</name>
    <dbReference type="NCBI Taxonomy" id="1095629"/>
    <lineage>
        <taxon>Eukaryota</taxon>
        <taxon>Fungi</taxon>
        <taxon>Dikarya</taxon>
        <taxon>Basidiomycota</taxon>
        <taxon>Agaricomycotina</taxon>
        <taxon>Agaricomycetes</taxon>
        <taxon>Agaricomycetidae</taxon>
        <taxon>Agaricales</taxon>
        <taxon>Agaricineae</taxon>
        <taxon>Hydnangiaceae</taxon>
        <taxon>Laccaria</taxon>
    </lineage>
</organism>
<evidence type="ECO:0000313" key="4">
    <source>
        <dbReference type="Proteomes" id="UP000054477"/>
    </source>
</evidence>
<name>A0A0C9YJC9_9AGAR</name>
<dbReference type="HOGENOM" id="CLU_053888_2_0_1"/>
<feature type="region of interest" description="Disordered" evidence="1">
    <location>
        <begin position="209"/>
        <end position="263"/>
    </location>
</feature>
<evidence type="ECO:0000256" key="2">
    <source>
        <dbReference type="SAM" id="Phobius"/>
    </source>
</evidence>
<protein>
    <recommendedName>
        <fullName evidence="5">Mid2 domain-containing protein</fullName>
    </recommendedName>
</protein>
<feature type="compositionally biased region" description="Polar residues" evidence="1">
    <location>
        <begin position="157"/>
        <end position="169"/>
    </location>
</feature>
<keyword evidence="2" id="KW-0472">Membrane</keyword>
<evidence type="ECO:0000313" key="3">
    <source>
        <dbReference type="EMBL" id="KIK08218.1"/>
    </source>
</evidence>
<feature type="region of interest" description="Disordered" evidence="1">
    <location>
        <begin position="140"/>
        <end position="172"/>
    </location>
</feature>
<accession>A0A0C9YJC9</accession>
<evidence type="ECO:0000256" key="1">
    <source>
        <dbReference type="SAM" id="MobiDB-lite"/>
    </source>
</evidence>
<evidence type="ECO:0008006" key="5">
    <source>
        <dbReference type="Google" id="ProtNLM"/>
    </source>
</evidence>
<dbReference type="OrthoDB" id="2576311at2759"/>
<dbReference type="Gene3D" id="1.20.5.510">
    <property type="entry name" value="Single helix bin"/>
    <property type="match status" value="1"/>
</dbReference>
<dbReference type="EMBL" id="KN838543">
    <property type="protein sequence ID" value="KIK08218.1"/>
    <property type="molecule type" value="Genomic_DNA"/>
</dbReference>
<gene>
    <name evidence="3" type="ORF">K443DRAFT_672712</name>
</gene>
<dbReference type="STRING" id="1095629.A0A0C9YJC9"/>
<keyword evidence="2" id="KW-1133">Transmembrane helix</keyword>
<reference evidence="3 4" key="1">
    <citation type="submission" date="2014-04" db="EMBL/GenBank/DDBJ databases">
        <authorList>
            <consortium name="DOE Joint Genome Institute"/>
            <person name="Kuo A."/>
            <person name="Kohler A."/>
            <person name="Nagy L.G."/>
            <person name="Floudas D."/>
            <person name="Copeland A."/>
            <person name="Barry K.W."/>
            <person name="Cichocki N."/>
            <person name="Veneault-Fourrey C."/>
            <person name="LaButti K."/>
            <person name="Lindquist E.A."/>
            <person name="Lipzen A."/>
            <person name="Lundell T."/>
            <person name="Morin E."/>
            <person name="Murat C."/>
            <person name="Sun H."/>
            <person name="Tunlid A."/>
            <person name="Henrissat B."/>
            <person name="Grigoriev I.V."/>
            <person name="Hibbett D.S."/>
            <person name="Martin F."/>
            <person name="Nordberg H.P."/>
            <person name="Cantor M.N."/>
            <person name="Hua S.X."/>
        </authorList>
    </citation>
    <scope>NUCLEOTIDE SEQUENCE [LARGE SCALE GENOMIC DNA]</scope>
    <source>
        <strain evidence="3 4">LaAM-08-1</strain>
    </source>
</reference>
<dbReference type="Proteomes" id="UP000054477">
    <property type="component" value="Unassembled WGS sequence"/>
</dbReference>
<feature type="transmembrane region" description="Helical" evidence="2">
    <location>
        <begin position="178"/>
        <end position="201"/>
    </location>
</feature>
<feature type="compositionally biased region" description="Low complexity" evidence="1">
    <location>
        <begin position="147"/>
        <end position="156"/>
    </location>
</feature>
<keyword evidence="4" id="KW-1185">Reference proteome</keyword>
<dbReference type="AlphaFoldDB" id="A0A0C9YJC9"/>
<reference evidence="4" key="2">
    <citation type="submission" date="2015-01" db="EMBL/GenBank/DDBJ databases">
        <title>Evolutionary Origins and Diversification of the Mycorrhizal Mutualists.</title>
        <authorList>
            <consortium name="DOE Joint Genome Institute"/>
            <consortium name="Mycorrhizal Genomics Consortium"/>
            <person name="Kohler A."/>
            <person name="Kuo A."/>
            <person name="Nagy L.G."/>
            <person name="Floudas D."/>
            <person name="Copeland A."/>
            <person name="Barry K.W."/>
            <person name="Cichocki N."/>
            <person name="Veneault-Fourrey C."/>
            <person name="LaButti K."/>
            <person name="Lindquist E.A."/>
            <person name="Lipzen A."/>
            <person name="Lundell T."/>
            <person name="Morin E."/>
            <person name="Murat C."/>
            <person name="Riley R."/>
            <person name="Ohm R."/>
            <person name="Sun H."/>
            <person name="Tunlid A."/>
            <person name="Henrissat B."/>
            <person name="Grigoriev I.V."/>
            <person name="Hibbett D.S."/>
            <person name="Martin F."/>
        </authorList>
    </citation>
    <scope>NUCLEOTIDE SEQUENCE [LARGE SCALE GENOMIC DNA]</scope>
    <source>
        <strain evidence="4">LaAM-08-1</strain>
    </source>
</reference>
<feature type="compositionally biased region" description="Polar residues" evidence="1">
    <location>
        <begin position="249"/>
        <end position="261"/>
    </location>
</feature>
<proteinExistence type="predicted"/>
<keyword evidence="2" id="KW-0812">Transmembrane</keyword>